<accession>A0A804JM05</accession>
<proteinExistence type="predicted"/>
<dbReference type="InParanoid" id="A0A804JM05"/>
<dbReference type="AlphaFoldDB" id="A0A804JM05"/>
<evidence type="ECO:0000313" key="2">
    <source>
        <dbReference type="EnsemblPlants" id="Ma06_p30080.1"/>
    </source>
</evidence>
<dbReference type="Proteomes" id="UP000012960">
    <property type="component" value="Unplaced"/>
</dbReference>
<dbReference type="EMBL" id="HG996471">
    <property type="protein sequence ID" value="CAG1847832.1"/>
    <property type="molecule type" value="Genomic_DNA"/>
</dbReference>
<reference evidence="2" key="2">
    <citation type="submission" date="2021-05" db="UniProtKB">
        <authorList>
            <consortium name="EnsemblPlants"/>
        </authorList>
    </citation>
    <scope>IDENTIFICATION</scope>
    <source>
        <strain evidence="2">subsp. malaccensis</strain>
    </source>
</reference>
<name>A0A804JM05_MUSAM</name>
<protein>
    <submittedName>
        <fullName evidence="1">(wild Malaysian banana) hypothetical protein</fullName>
    </submittedName>
</protein>
<organism evidence="2 3">
    <name type="scientific">Musa acuminata subsp. malaccensis</name>
    <name type="common">Wild banana</name>
    <name type="synonym">Musa malaccensis</name>
    <dbReference type="NCBI Taxonomy" id="214687"/>
    <lineage>
        <taxon>Eukaryota</taxon>
        <taxon>Viridiplantae</taxon>
        <taxon>Streptophyta</taxon>
        <taxon>Embryophyta</taxon>
        <taxon>Tracheophyta</taxon>
        <taxon>Spermatophyta</taxon>
        <taxon>Magnoliopsida</taxon>
        <taxon>Liliopsida</taxon>
        <taxon>Zingiberales</taxon>
        <taxon>Musaceae</taxon>
        <taxon>Musa</taxon>
    </lineage>
</organism>
<gene>
    <name evidence="1" type="ORF">GSMUA_176270.1</name>
</gene>
<evidence type="ECO:0000313" key="1">
    <source>
        <dbReference type="EMBL" id="CAG1847832.1"/>
    </source>
</evidence>
<sequence>MALLNITMACIGVKAEKQLTDARVLQMIREARVEVMVSSNSSDHSPGRWLDNVQSLLREHGFRG</sequence>
<dbReference type="EnsemblPlants" id="Ma06_t30080.1">
    <property type="protein sequence ID" value="Ma06_p30080.1"/>
    <property type="gene ID" value="Ma06_g30080"/>
</dbReference>
<keyword evidence="3" id="KW-1185">Reference proteome</keyword>
<evidence type="ECO:0000313" key="3">
    <source>
        <dbReference type="Proteomes" id="UP000012960"/>
    </source>
</evidence>
<reference evidence="1" key="1">
    <citation type="submission" date="2021-03" db="EMBL/GenBank/DDBJ databases">
        <authorList>
            <consortium name="Genoscope - CEA"/>
            <person name="William W."/>
        </authorList>
    </citation>
    <scope>NUCLEOTIDE SEQUENCE</scope>
    <source>
        <strain evidence="1">Doubled-haploid Pahang</strain>
    </source>
</reference>
<dbReference type="Gramene" id="Ma06_t30080.1">
    <property type="protein sequence ID" value="Ma06_p30080.1"/>
    <property type="gene ID" value="Ma06_g30080"/>
</dbReference>